<evidence type="ECO:0000256" key="3">
    <source>
        <dbReference type="ARBA" id="ARBA00023125"/>
    </source>
</evidence>
<dbReference type="Gene3D" id="3.40.190.290">
    <property type="match status" value="1"/>
</dbReference>
<name>A0A1V2H4X1_9PROT</name>
<dbReference type="OrthoDB" id="9806538at2"/>
<dbReference type="InterPro" id="IPR036390">
    <property type="entry name" value="WH_DNA-bd_sf"/>
</dbReference>
<evidence type="ECO:0000256" key="2">
    <source>
        <dbReference type="ARBA" id="ARBA00023015"/>
    </source>
</evidence>
<feature type="domain" description="HTH lysR-type" evidence="5">
    <location>
        <begin position="3"/>
        <end position="60"/>
    </location>
</feature>
<comment type="caution">
    <text evidence="6">The sequence shown here is derived from an EMBL/GenBank/DDBJ whole genome shotgun (WGS) entry which is preliminary data.</text>
</comment>
<dbReference type="Gene3D" id="1.10.10.10">
    <property type="entry name" value="Winged helix-like DNA-binding domain superfamily/Winged helix DNA-binding domain"/>
    <property type="match status" value="1"/>
</dbReference>
<evidence type="ECO:0000256" key="1">
    <source>
        <dbReference type="ARBA" id="ARBA00009437"/>
    </source>
</evidence>
<accession>A0A1V2H4X1</accession>
<protein>
    <recommendedName>
        <fullName evidence="5">HTH lysR-type domain-containing protein</fullName>
    </recommendedName>
</protein>
<dbReference type="GO" id="GO:0043565">
    <property type="term" value="F:sequence-specific DNA binding"/>
    <property type="evidence" value="ECO:0007669"/>
    <property type="project" value="TreeGrafter"/>
</dbReference>
<dbReference type="PANTHER" id="PTHR30427:SF1">
    <property type="entry name" value="TRANSCRIPTIONAL ACTIVATOR PROTEIN LYSR"/>
    <property type="match status" value="1"/>
</dbReference>
<dbReference type="EMBL" id="MLCO01000066">
    <property type="protein sequence ID" value="ONG55791.1"/>
    <property type="molecule type" value="Genomic_DNA"/>
</dbReference>
<dbReference type="PROSITE" id="PS50931">
    <property type="entry name" value="HTH_LYSR"/>
    <property type="match status" value="1"/>
</dbReference>
<dbReference type="Pfam" id="PF00126">
    <property type="entry name" value="HTH_1"/>
    <property type="match status" value="1"/>
</dbReference>
<evidence type="ECO:0000313" key="7">
    <source>
        <dbReference type="Proteomes" id="UP000188879"/>
    </source>
</evidence>
<sequence>MPLSFRQLEVIRAVSRHGSVTLAATQLGISQPAVSMLLRDGAALAGFPLFRRRQGRLQPTPETRLLLGDLDRVFEGVERLNRLVEDLRDSSVGSVQIAATPTLADNLLPPALALLRRARPRLQLVVHTMDNPGVIDAVQRERVDFGLALTPVGEPELRRIELTRGPLIAVVARDHPLAGRGVVSPRDLADFPLISFSRSLPLGNLVEQAFREAGVPRRIALEVTQSSLAAAMARAGIGVAVTDPFLLLDARDHGVARLALRPAPMVTALALLPRQAQPPRAALLLLAALRRLARSLPEFPA</sequence>
<proteinExistence type="inferred from homology"/>
<dbReference type="InterPro" id="IPR036388">
    <property type="entry name" value="WH-like_DNA-bd_sf"/>
</dbReference>
<dbReference type="InterPro" id="IPR005119">
    <property type="entry name" value="LysR_subst-bd"/>
</dbReference>
<dbReference type="InterPro" id="IPR000847">
    <property type="entry name" value="LysR_HTH_N"/>
</dbReference>
<gene>
    <name evidence="6" type="ORF">BKE38_08350</name>
</gene>
<dbReference type="SUPFAM" id="SSF46785">
    <property type="entry name" value="Winged helix' DNA-binding domain"/>
    <property type="match status" value="1"/>
</dbReference>
<organism evidence="6 7">
    <name type="scientific">Teichococcus deserti</name>
    <dbReference type="NCBI Taxonomy" id="1817963"/>
    <lineage>
        <taxon>Bacteria</taxon>
        <taxon>Pseudomonadati</taxon>
        <taxon>Pseudomonadota</taxon>
        <taxon>Alphaproteobacteria</taxon>
        <taxon>Acetobacterales</taxon>
        <taxon>Roseomonadaceae</taxon>
        <taxon>Roseomonas</taxon>
    </lineage>
</organism>
<dbReference type="Proteomes" id="UP000188879">
    <property type="component" value="Unassembled WGS sequence"/>
</dbReference>
<evidence type="ECO:0000313" key="6">
    <source>
        <dbReference type="EMBL" id="ONG55791.1"/>
    </source>
</evidence>
<keyword evidence="7" id="KW-1185">Reference proteome</keyword>
<evidence type="ECO:0000256" key="4">
    <source>
        <dbReference type="ARBA" id="ARBA00023163"/>
    </source>
</evidence>
<keyword evidence="2" id="KW-0805">Transcription regulation</keyword>
<keyword evidence="3" id="KW-0238">DNA-binding</keyword>
<dbReference type="Pfam" id="PF03466">
    <property type="entry name" value="LysR_substrate"/>
    <property type="match status" value="1"/>
</dbReference>
<dbReference type="RefSeq" id="WP_076956895.1">
    <property type="nucleotide sequence ID" value="NZ_MLCO01000066.1"/>
</dbReference>
<dbReference type="AlphaFoldDB" id="A0A1V2H4X1"/>
<dbReference type="GO" id="GO:0010628">
    <property type="term" value="P:positive regulation of gene expression"/>
    <property type="evidence" value="ECO:0007669"/>
    <property type="project" value="TreeGrafter"/>
</dbReference>
<dbReference type="GO" id="GO:0003700">
    <property type="term" value="F:DNA-binding transcription factor activity"/>
    <property type="evidence" value="ECO:0007669"/>
    <property type="project" value="InterPro"/>
</dbReference>
<keyword evidence="4" id="KW-0804">Transcription</keyword>
<comment type="similarity">
    <text evidence="1">Belongs to the LysR transcriptional regulatory family.</text>
</comment>
<dbReference type="PANTHER" id="PTHR30427">
    <property type="entry name" value="TRANSCRIPTIONAL ACTIVATOR PROTEIN LYSR"/>
    <property type="match status" value="1"/>
</dbReference>
<reference evidence="6 7" key="1">
    <citation type="submission" date="2016-10" db="EMBL/GenBank/DDBJ databases">
        <title>Draft Genome sequence of Roseomonas sp. strain M3.</title>
        <authorList>
            <person name="Subhash Y."/>
            <person name="Lee S."/>
        </authorList>
    </citation>
    <scope>NUCLEOTIDE SEQUENCE [LARGE SCALE GENOMIC DNA]</scope>
    <source>
        <strain evidence="6 7">M3</strain>
    </source>
</reference>
<dbReference type="SUPFAM" id="SSF53850">
    <property type="entry name" value="Periplasmic binding protein-like II"/>
    <property type="match status" value="1"/>
</dbReference>
<evidence type="ECO:0000259" key="5">
    <source>
        <dbReference type="PROSITE" id="PS50931"/>
    </source>
</evidence>